<sequence length="72" mass="8764">MEETAPLTFSKILNPHQYWLREVKHEFLMKKLKKTLSQAEFKIIRFSYRIPYGNVKENYQPIYKNNDIAKML</sequence>
<proteinExistence type="predicted"/>
<gene>
    <name evidence="1" type="ORF">OC701_00210</name>
</gene>
<evidence type="ECO:0000313" key="1">
    <source>
        <dbReference type="EMBL" id="MDO8063898.1"/>
    </source>
</evidence>
<feature type="non-terminal residue" evidence="1">
    <location>
        <position position="72"/>
    </location>
</feature>
<comment type="caution">
    <text evidence="1">The sequence shown here is derived from an EMBL/GenBank/DDBJ whole genome shotgun (WGS) entry which is preliminary data.</text>
</comment>
<keyword evidence="2" id="KW-1185">Reference proteome</keyword>
<name>A0ABT9D3T3_9MOLU</name>
<accession>A0ABT9D3T3</accession>
<reference evidence="1 2" key="1">
    <citation type="journal article" date="2023" name="Int. J. Syst. Evol. Microbiol.">
        <title>The observation of taxonomic boundaries for the 16SrII and 16SrXXV phytoplasmas using genome-based delimitation.</title>
        <authorList>
            <person name="Rodrigues Jardim B."/>
            <person name="Tran-Nguyen L.T.T."/>
            <person name="Gambley C."/>
            <person name="Al-Sadi A.M."/>
            <person name="Al-Subhi A.M."/>
            <person name="Foissac X."/>
            <person name="Salar P."/>
            <person name="Cai H."/>
            <person name="Yang J.Y."/>
            <person name="Davis R."/>
            <person name="Jones L."/>
            <person name="Rodoni B."/>
            <person name="Constable F.E."/>
        </authorList>
    </citation>
    <scope>NUCLEOTIDE SEQUENCE [LARGE SCALE GENOMIC DNA]</scope>
    <source>
        <strain evidence="1">BAWM-225</strain>
    </source>
</reference>
<dbReference type="Proteomes" id="UP001170683">
    <property type="component" value="Unassembled WGS sequence"/>
</dbReference>
<dbReference type="EMBL" id="JAOSIQ010000002">
    <property type="protein sequence ID" value="MDO8063898.1"/>
    <property type="molecule type" value="Genomic_DNA"/>
</dbReference>
<organism evidence="1 2">
    <name type="scientific">Candidatus Phytoplasma bonamiae</name>
    <dbReference type="NCBI Taxonomy" id="2982626"/>
    <lineage>
        <taxon>Bacteria</taxon>
        <taxon>Bacillati</taxon>
        <taxon>Mycoplasmatota</taxon>
        <taxon>Mollicutes</taxon>
        <taxon>Acholeplasmatales</taxon>
        <taxon>Acholeplasmataceae</taxon>
        <taxon>Candidatus Phytoplasma</taxon>
        <taxon>16SrII (Peanut WB group)</taxon>
    </lineage>
</organism>
<protein>
    <submittedName>
        <fullName evidence="1">Sigma-70 family RNA polymerase sigma factor</fullName>
    </submittedName>
</protein>
<evidence type="ECO:0000313" key="2">
    <source>
        <dbReference type="Proteomes" id="UP001170683"/>
    </source>
</evidence>